<dbReference type="GO" id="GO:0042781">
    <property type="term" value="F:3'-tRNA processing endoribonuclease activity"/>
    <property type="evidence" value="ECO:0007669"/>
    <property type="project" value="TreeGrafter"/>
</dbReference>
<dbReference type="PANTHER" id="PTHR46018:SF2">
    <property type="entry name" value="ZINC PHOSPHODIESTERASE ELAC PROTEIN 1"/>
    <property type="match status" value="1"/>
</dbReference>
<dbReference type="Pfam" id="PF23023">
    <property type="entry name" value="Anti-Pycsar_Apyc1"/>
    <property type="match status" value="1"/>
</dbReference>
<feature type="domain" description="Metallo-beta-lactamase" evidence="3">
    <location>
        <begin position="83"/>
        <end position="283"/>
    </location>
</feature>
<dbReference type="PANTHER" id="PTHR46018">
    <property type="entry name" value="ZINC PHOSPHODIESTERASE ELAC PROTEIN 1"/>
    <property type="match status" value="1"/>
</dbReference>
<sequence length="354" mass="37153">MSGEPGGPAGGRQAGPAAAAPSSVPGFGRRVLAAGLAGLLGPRVASGVIAGASAQAPQPGESSETIRVTLLGTGTPMPSGERFGNSTLVEAGGQRLLFDFGRGVSIRLWQLRLPLGSIDAHFLTHFHSDHLGGLPDLWLTGWLRPPYGQRNAPFLLYGPPGTAQLAQGLRTAFAQDIATRLADERSPEAGIAFDAREVPPGVAYERDGLRVTAFANDHGELVRPSYGYRIEWRGRSVVLSGDTRYSPEVVRQGRGADLLLHCVTLIPPALLAGNPGYRAVYDHLASPADAARTLAEARPSLGALSHIGLNGEATVEDLVRALRAGYDGPLVVGEDLLAFEIGAQGTVTYRRGRP</sequence>
<gene>
    <name evidence="4" type="ORF">M0638_21465</name>
</gene>
<feature type="compositionally biased region" description="Gly residues" evidence="2">
    <location>
        <begin position="1"/>
        <end position="13"/>
    </location>
</feature>
<proteinExistence type="predicted"/>
<protein>
    <submittedName>
        <fullName evidence="4">MBL fold metallo-hydrolase</fullName>
    </submittedName>
</protein>
<evidence type="ECO:0000256" key="2">
    <source>
        <dbReference type="SAM" id="MobiDB-lite"/>
    </source>
</evidence>
<dbReference type="InterPro" id="IPR001279">
    <property type="entry name" value="Metallo-B-lactamas"/>
</dbReference>
<dbReference type="Gene3D" id="3.60.15.10">
    <property type="entry name" value="Ribonuclease Z/Hydroxyacylglutathione hydrolase-like"/>
    <property type="match status" value="1"/>
</dbReference>
<name>A0A9X1YIS5_9PROT</name>
<keyword evidence="1" id="KW-0378">Hydrolase</keyword>
<dbReference type="AlphaFoldDB" id="A0A9X1YIS5"/>
<dbReference type="Proteomes" id="UP001139516">
    <property type="component" value="Unassembled WGS sequence"/>
</dbReference>
<evidence type="ECO:0000313" key="4">
    <source>
        <dbReference type="EMBL" id="MCK8786946.1"/>
    </source>
</evidence>
<evidence type="ECO:0000259" key="3">
    <source>
        <dbReference type="SMART" id="SM00849"/>
    </source>
</evidence>
<comment type="caution">
    <text evidence="4">The sequence shown here is derived from an EMBL/GenBank/DDBJ whole genome shotgun (WGS) entry which is preliminary data.</text>
</comment>
<feature type="region of interest" description="Disordered" evidence="2">
    <location>
        <begin position="1"/>
        <end position="22"/>
    </location>
</feature>
<evidence type="ECO:0000256" key="1">
    <source>
        <dbReference type="ARBA" id="ARBA00022801"/>
    </source>
</evidence>
<reference evidence="4" key="1">
    <citation type="submission" date="2022-04" db="EMBL/GenBank/DDBJ databases">
        <title>Roseomonas acroporae sp. nov., isolated from coral Acropora digitifera.</title>
        <authorList>
            <person name="Sun H."/>
        </authorList>
    </citation>
    <scope>NUCLEOTIDE SEQUENCE</scope>
    <source>
        <strain evidence="4">NAR14</strain>
    </source>
</reference>
<dbReference type="SMART" id="SM00849">
    <property type="entry name" value="Lactamase_B"/>
    <property type="match status" value="1"/>
</dbReference>
<organism evidence="4 5">
    <name type="scientific">Roseomonas acroporae</name>
    <dbReference type="NCBI Taxonomy" id="2937791"/>
    <lineage>
        <taxon>Bacteria</taxon>
        <taxon>Pseudomonadati</taxon>
        <taxon>Pseudomonadota</taxon>
        <taxon>Alphaproteobacteria</taxon>
        <taxon>Acetobacterales</taxon>
        <taxon>Roseomonadaceae</taxon>
        <taxon>Roseomonas</taxon>
    </lineage>
</organism>
<dbReference type="RefSeq" id="WP_248669000.1">
    <property type="nucleotide sequence ID" value="NZ_JALPRX010000102.1"/>
</dbReference>
<dbReference type="InterPro" id="IPR036866">
    <property type="entry name" value="RibonucZ/Hydroxyglut_hydro"/>
</dbReference>
<accession>A0A9X1YIS5</accession>
<evidence type="ECO:0000313" key="5">
    <source>
        <dbReference type="Proteomes" id="UP001139516"/>
    </source>
</evidence>
<dbReference type="InterPro" id="IPR044094">
    <property type="entry name" value="AtsA-like_MBL-fold"/>
</dbReference>
<keyword evidence="5" id="KW-1185">Reference proteome</keyword>
<dbReference type="CDD" id="cd07719">
    <property type="entry name" value="arylsulfatase_AtsA-like_MBL-fold"/>
    <property type="match status" value="1"/>
</dbReference>
<dbReference type="EMBL" id="JALPRX010000102">
    <property type="protein sequence ID" value="MCK8786946.1"/>
    <property type="molecule type" value="Genomic_DNA"/>
</dbReference>
<dbReference type="SUPFAM" id="SSF56281">
    <property type="entry name" value="Metallo-hydrolase/oxidoreductase"/>
    <property type="match status" value="1"/>
</dbReference>